<dbReference type="GeneID" id="38118772"/>
<proteinExistence type="predicted"/>
<gene>
    <name evidence="1" type="ORF">DSM5745_08402</name>
</gene>
<reference evidence="1 2" key="1">
    <citation type="journal article" date="2018" name="IMA Fungus">
        <title>IMA Genome-F 9: Draft genome sequence of Annulohypoxylon stygium, Aspergillus mulundensis, Berkeleyomyces basicola (syn. Thielaviopsis basicola), Ceratocystis smalleyi, two Cercospora beticola strains, Coleophoma cylindrospora, Fusarium fracticaudum, Phialophora cf. hyalina, and Morchella septimelata.</title>
        <authorList>
            <person name="Wingfield B.D."/>
            <person name="Bills G.F."/>
            <person name="Dong Y."/>
            <person name="Huang W."/>
            <person name="Nel W.J."/>
            <person name="Swalarsk-Parry B.S."/>
            <person name="Vaghefi N."/>
            <person name="Wilken P.M."/>
            <person name="An Z."/>
            <person name="de Beer Z.W."/>
            <person name="De Vos L."/>
            <person name="Chen L."/>
            <person name="Duong T.A."/>
            <person name="Gao Y."/>
            <person name="Hammerbacher A."/>
            <person name="Kikkert J.R."/>
            <person name="Li Y."/>
            <person name="Li H."/>
            <person name="Li K."/>
            <person name="Li Q."/>
            <person name="Liu X."/>
            <person name="Ma X."/>
            <person name="Naidoo K."/>
            <person name="Pethybridge S.J."/>
            <person name="Sun J."/>
            <person name="Steenkamp E.T."/>
            <person name="van der Nest M.A."/>
            <person name="van Wyk S."/>
            <person name="Wingfield M.J."/>
            <person name="Xiong C."/>
            <person name="Yue Q."/>
            <person name="Zhang X."/>
        </authorList>
    </citation>
    <scope>NUCLEOTIDE SEQUENCE [LARGE SCALE GENOMIC DNA]</scope>
    <source>
        <strain evidence="1 2">DSM 5745</strain>
    </source>
</reference>
<evidence type="ECO:0000313" key="2">
    <source>
        <dbReference type="Proteomes" id="UP000256690"/>
    </source>
</evidence>
<dbReference type="Proteomes" id="UP000256690">
    <property type="component" value="Unassembled WGS sequence"/>
</dbReference>
<comment type="caution">
    <text evidence="1">The sequence shown here is derived from an EMBL/GenBank/DDBJ whole genome shotgun (WGS) entry which is preliminary data.</text>
</comment>
<dbReference type="AlphaFoldDB" id="A0A3D8RAH9"/>
<dbReference type="RefSeq" id="XP_026601422.1">
    <property type="nucleotide sequence ID" value="XM_026750418.1"/>
</dbReference>
<accession>A0A3D8RAH9</accession>
<protein>
    <submittedName>
        <fullName evidence="1">Uncharacterized protein</fullName>
    </submittedName>
</protein>
<dbReference type="EMBL" id="PVWQ01000010">
    <property type="protein sequence ID" value="RDW70891.1"/>
    <property type="molecule type" value="Genomic_DNA"/>
</dbReference>
<organism evidence="1 2">
    <name type="scientific">Aspergillus mulundensis</name>
    <dbReference type="NCBI Taxonomy" id="1810919"/>
    <lineage>
        <taxon>Eukaryota</taxon>
        <taxon>Fungi</taxon>
        <taxon>Dikarya</taxon>
        <taxon>Ascomycota</taxon>
        <taxon>Pezizomycotina</taxon>
        <taxon>Eurotiomycetes</taxon>
        <taxon>Eurotiomycetidae</taxon>
        <taxon>Eurotiales</taxon>
        <taxon>Aspergillaceae</taxon>
        <taxon>Aspergillus</taxon>
        <taxon>Aspergillus subgen. Nidulantes</taxon>
    </lineage>
</organism>
<evidence type="ECO:0000313" key="1">
    <source>
        <dbReference type="EMBL" id="RDW70891.1"/>
    </source>
</evidence>
<sequence length="162" mass="17646">MAGNANPALQSPRAKKYTWAVQLEHRGGNVTQSTIHVTNHAKGDVVQGLWKAAKHDLNHKEKALAALGLLDVRAEIVPSPEENLYHARTSSTSRSAFRPLKLITMSDLSLSVFSKVLTQMSPGEYTVRFTVFDKQPLITKIGRAVVVVLAVGAQVGLSFVDM</sequence>
<keyword evidence="2" id="KW-1185">Reference proteome</keyword>
<name>A0A3D8RAH9_9EURO</name>